<dbReference type="Pfam" id="PF00551">
    <property type="entry name" value="Formyl_trans_N"/>
    <property type="match status" value="1"/>
</dbReference>
<dbReference type="EMBL" id="JXKQ01000009">
    <property type="protein sequence ID" value="OJG45016.1"/>
    <property type="molecule type" value="Genomic_DNA"/>
</dbReference>
<proteinExistence type="inferred from homology"/>
<dbReference type="InterPro" id="IPR002376">
    <property type="entry name" value="Formyl_transf_N"/>
</dbReference>
<feature type="binding site" evidence="4">
    <location>
        <begin position="85"/>
        <end position="88"/>
    </location>
    <ligand>
        <name>(6R)-10-formyltetrahydrofolate</name>
        <dbReference type="ChEBI" id="CHEBI:195366"/>
    </ligand>
</feature>
<comment type="pathway">
    <text evidence="1 4">Purine metabolism; IMP biosynthesis via de novo pathway; N(2)-formyl-N(1)-(5-phospho-D-ribosyl)glycinamide from N(1)-(5-phospho-D-ribosyl)glycinamide (10-formyl THF route): step 1/1.</text>
</comment>
<feature type="domain" description="Formyl transferase N-terminal" evidence="5">
    <location>
        <begin position="2"/>
        <end position="177"/>
    </location>
</feature>
<dbReference type="UniPathway" id="UPA00074">
    <property type="reaction ID" value="UER00126"/>
</dbReference>
<dbReference type="InterPro" id="IPR036477">
    <property type="entry name" value="Formyl_transf_N_sf"/>
</dbReference>
<feature type="site" description="Raises pKa of active site His" evidence="4">
    <location>
        <position position="140"/>
    </location>
</feature>
<feature type="binding site" evidence="4">
    <location>
        <position position="60"/>
    </location>
    <ligand>
        <name>(6R)-10-formyltetrahydrofolate</name>
        <dbReference type="ChEBI" id="CHEBI:195366"/>
    </ligand>
</feature>
<sequence>MLASGNGSNFEAIAQAVETGHIEAELALLFSDHQDAYVLERGKNFSIPTETFGLKNFPNKKAYEEALLKLLKTYEIDLVVLAGYMRIVGDGLLEAFPKKIINVHPSLLPAFPGLHGINDAYQAGVKETGVTIHYIDHGVDTGPIIAQEKVTLDPRESLETLELKIHQAEHELYPKVLAKVIKDLKKATSKKD</sequence>
<name>A0A1L8TL53_9ENTE</name>
<feature type="active site" description="Proton donor" evidence="4">
    <location>
        <position position="104"/>
    </location>
</feature>
<evidence type="ECO:0000256" key="3">
    <source>
        <dbReference type="ARBA" id="ARBA00022755"/>
    </source>
</evidence>
<dbReference type="PANTHER" id="PTHR43369:SF2">
    <property type="entry name" value="PHOSPHORIBOSYLGLYCINAMIDE FORMYLTRANSFERASE"/>
    <property type="match status" value="1"/>
</dbReference>
<evidence type="ECO:0000256" key="2">
    <source>
        <dbReference type="ARBA" id="ARBA00022679"/>
    </source>
</evidence>
<keyword evidence="2 4" id="KW-0808">Transferase</keyword>
<dbReference type="SUPFAM" id="SSF53328">
    <property type="entry name" value="Formyltransferase"/>
    <property type="match status" value="1"/>
</dbReference>
<comment type="catalytic activity">
    <reaction evidence="4">
        <text>N(1)-(5-phospho-beta-D-ribosyl)glycinamide + (6R)-10-formyltetrahydrofolate = N(2)-formyl-N(1)-(5-phospho-beta-D-ribosyl)glycinamide + (6S)-5,6,7,8-tetrahydrofolate + H(+)</text>
        <dbReference type="Rhea" id="RHEA:15053"/>
        <dbReference type="ChEBI" id="CHEBI:15378"/>
        <dbReference type="ChEBI" id="CHEBI:57453"/>
        <dbReference type="ChEBI" id="CHEBI:143788"/>
        <dbReference type="ChEBI" id="CHEBI:147286"/>
        <dbReference type="ChEBI" id="CHEBI:195366"/>
        <dbReference type="EC" id="2.1.2.2"/>
    </reaction>
</comment>
<dbReference type="HAMAP" id="MF_01930">
    <property type="entry name" value="PurN"/>
    <property type="match status" value="1"/>
</dbReference>
<organism evidence="6 7">
    <name type="scientific">Enterococcus hermanniensis</name>
    <dbReference type="NCBI Taxonomy" id="249189"/>
    <lineage>
        <taxon>Bacteria</taxon>
        <taxon>Bacillati</taxon>
        <taxon>Bacillota</taxon>
        <taxon>Bacilli</taxon>
        <taxon>Lactobacillales</taxon>
        <taxon>Enterococcaceae</taxon>
        <taxon>Enterococcus</taxon>
    </lineage>
</organism>
<evidence type="ECO:0000313" key="7">
    <source>
        <dbReference type="Proteomes" id="UP000182077"/>
    </source>
</evidence>
<evidence type="ECO:0000256" key="1">
    <source>
        <dbReference type="ARBA" id="ARBA00005054"/>
    </source>
</evidence>
<dbReference type="GO" id="GO:0004644">
    <property type="term" value="F:phosphoribosylglycinamide formyltransferase activity"/>
    <property type="evidence" value="ECO:0007669"/>
    <property type="project" value="UniProtKB-UniRule"/>
</dbReference>
<dbReference type="GO" id="GO:0005829">
    <property type="term" value="C:cytosol"/>
    <property type="evidence" value="ECO:0007669"/>
    <property type="project" value="TreeGrafter"/>
</dbReference>
<dbReference type="Gene3D" id="3.40.50.170">
    <property type="entry name" value="Formyl transferase, N-terminal domain"/>
    <property type="match status" value="1"/>
</dbReference>
<protein>
    <recommendedName>
        <fullName evidence="4">Phosphoribosylglycinamide formyltransferase</fullName>
        <ecNumber evidence="4">2.1.2.2</ecNumber>
    </recommendedName>
    <alternativeName>
        <fullName evidence="4">5'-phosphoribosylglycinamide transformylase</fullName>
    </alternativeName>
    <alternativeName>
        <fullName evidence="4">GAR transformylase</fullName>
        <shortName evidence="4">GART</shortName>
    </alternativeName>
</protein>
<dbReference type="GO" id="GO:0006189">
    <property type="term" value="P:'de novo' IMP biosynthetic process"/>
    <property type="evidence" value="ECO:0007669"/>
    <property type="project" value="UniProtKB-UniRule"/>
</dbReference>
<reference evidence="6 7" key="1">
    <citation type="submission" date="2014-12" db="EMBL/GenBank/DDBJ databases">
        <title>Draft genome sequences of 29 type strains of Enterococci.</title>
        <authorList>
            <person name="Zhong Z."/>
            <person name="Sun Z."/>
            <person name="Liu W."/>
            <person name="Zhang W."/>
            <person name="Zhang H."/>
        </authorList>
    </citation>
    <scope>NUCLEOTIDE SEQUENCE [LARGE SCALE GENOMIC DNA]</scope>
    <source>
        <strain evidence="6 7">DSM 17122</strain>
    </source>
</reference>
<dbReference type="NCBIfam" id="TIGR00639">
    <property type="entry name" value="PurN"/>
    <property type="match status" value="1"/>
</dbReference>
<keyword evidence="3 4" id="KW-0658">Purine biosynthesis</keyword>
<evidence type="ECO:0000313" key="6">
    <source>
        <dbReference type="EMBL" id="OJG45016.1"/>
    </source>
</evidence>
<feature type="binding site" evidence="4">
    <location>
        <begin position="7"/>
        <end position="9"/>
    </location>
    <ligand>
        <name>N(1)-(5-phospho-beta-D-ribosyl)glycinamide</name>
        <dbReference type="ChEBI" id="CHEBI:143788"/>
    </ligand>
</feature>
<comment type="function">
    <text evidence="4">Catalyzes the transfer of a formyl group from 10-formyltetrahydrofolate to 5-phospho-ribosyl-glycinamide (GAR), producing 5-phospho-ribosyl-N-formylglycinamide (FGAR) and tetrahydrofolate.</text>
</comment>
<dbReference type="CDD" id="cd08645">
    <property type="entry name" value="FMT_core_GART"/>
    <property type="match status" value="1"/>
</dbReference>
<dbReference type="AlphaFoldDB" id="A0A1L8TL53"/>
<dbReference type="Proteomes" id="UP000182077">
    <property type="component" value="Unassembled WGS sequence"/>
</dbReference>
<evidence type="ECO:0000256" key="4">
    <source>
        <dbReference type="HAMAP-Rule" id="MF_01930"/>
    </source>
</evidence>
<keyword evidence="7" id="KW-1185">Reference proteome</keyword>
<dbReference type="PANTHER" id="PTHR43369">
    <property type="entry name" value="PHOSPHORIBOSYLGLYCINAMIDE FORMYLTRANSFERASE"/>
    <property type="match status" value="1"/>
</dbReference>
<evidence type="ECO:0000259" key="5">
    <source>
        <dbReference type="Pfam" id="PF00551"/>
    </source>
</evidence>
<feature type="binding site" evidence="4">
    <location>
        <position position="102"/>
    </location>
    <ligand>
        <name>(6R)-10-formyltetrahydrofolate</name>
        <dbReference type="ChEBI" id="CHEBI:195366"/>
    </ligand>
</feature>
<accession>A0A1L8TL53</accession>
<dbReference type="InterPro" id="IPR004607">
    <property type="entry name" value="GART"/>
</dbReference>
<comment type="caution">
    <text evidence="6">The sequence shown here is derived from an EMBL/GenBank/DDBJ whole genome shotgun (WGS) entry which is preliminary data.</text>
</comment>
<dbReference type="STRING" id="249189.RV04_GL002536"/>
<dbReference type="EC" id="2.1.2.2" evidence="4"/>
<comment type="similarity">
    <text evidence="4">Belongs to the GART family.</text>
</comment>
<gene>
    <name evidence="4" type="primary">purN</name>
    <name evidence="6" type="ORF">RV04_GL002536</name>
</gene>